<evidence type="ECO:0000256" key="5">
    <source>
        <dbReference type="ARBA" id="ARBA00022840"/>
    </source>
</evidence>
<dbReference type="Pfam" id="PF17871">
    <property type="entry name" value="AAA_lid_9"/>
    <property type="match status" value="1"/>
</dbReference>
<evidence type="ECO:0000259" key="12">
    <source>
        <dbReference type="PROSITE" id="PS51903"/>
    </source>
</evidence>
<dbReference type="EMBL" id="FNGO01000018">
    <property type="protein sequence ID" value="SDM14610.1"/>
    <property type="molecule type" value="Genomic_DNA"/>
</dbReference>
<dbReference type="InterPro" id="IPR041546">
    <property type="entry name" value="ClpA/ClpB_AAA_lid"/>
</dbReference>
<dbReference type="InterPro" id="IPR003959">
    <property type="entry name" value="ATPase_AAA_core"/>
</dbReference>
<dbReference type="InterPro" id="IPR001270">
    <property type="entry name" value="ClpA/B"/>
</dbReference>
<evidence type="ECO:0000313" key="14">
    <source>
        <dbReference type="Proteomes" id="UP000199476"/>
    </source>
</evidence>
<dbReference type="OrthoDB" id="9803641at2"/>
<dbReference type="GO" id="GO:0034605">
    <property type="term" value="P:cellular response to heat"/>
    <property type="evidence" value="ECO:0007669"/>
    <property type="project" value="TreeGrafter"/>
</dbReference>
<comment type="subunit">
    <text evidence="8">Homohexamer. The oligomerization is ATP-dependent.</text>
</comment>
<dbReference type="InterPro" id="IPR028299">
    <property type="entry name" value="ClpA/B_CS2"/>
</dbReference>
<accession>A0A1G9QUS0</accession>
<dbReference type="SUPFAM" id="SSF81923">
    <property type="entry name" value="Double Clp-N motif"/>
    <property type="match status" value="1"/>
</dbReference>
<dbReference type="InterPro" id="IPR003593">
    <property type="entry name" value="AAA+_ATPase"/>
</dbReference>
<keyword evidence="13" id="KW-0378">Hydrolase</keyword>
<reference evidence="13 14" key="1">
    <citation type="submission" date="2016-10" db="EMBL/GenBank/DDBJ databases">
        <authorList>
            <person name="de Groot N.N."/>
        </authorList>
    </citation>
    <scope>NUCLEOTIDE SEQUENCE [LARGE SCALE GENOMIC DNA]</scope>
    <source>
        <strain evidence="13 14">SLAS-1</strain>
    </source>
</reference>
<dbReference type="PANTHER" id="PTHR11638:SF18">
    <property type="entry name" value="HEAT SHOCK PROTEIN 104"/>
    <property type="match status" value="1"/>
</dbReference>
<dbReference type="GO" id="GO:0016887">
    <property type="term" value="F:ATP hydrolysis activity"/>
    <property type="evidence" value="ECO:0007669"/>
    <property type="project" value="InterPro"/>
</dbReference>
<proteinExistence type="inferred from homology"/>
<evidence type="ECO:0000313" key="13">
    <source>
        <dbReference type="EMBL" id="SDM14610.1"/>
    </source>
</evidence>
<dbReference type="Gene3D" id="1.10.8.60">
    <property type="match status" value="1"/>
</dbReference>
<dbReference type="InterPro" id="IPR036628">
    <property type="entry name" value="Clp_N_dom_sf"/>
</dbReference>
<dbReference type="Pfam" id="PF02861">
    <property type="entry name" value="Clp_N"/>
    <property type="match status" value="1"/>
</dbReference>
<dbReference type="SMART" id="SM00382">
    <property type="entry name" value="AAA"/>
    <property type="match status" value="2"/>
</dbReference>
<dbReference type="AlphaFoldDB" id="A0A1G9QUS0"/>
<keyword evidence="4 10" id="KW-0547">Nucleotide-binding</keyword>
<evidence type="ECO:0000256" key="6">
    <source>
        <dbReference type="ARBA" id="ARBA00023054"/>
    </source>
</evidence>
<feature type="domain" description="Clp R" evidence="12">
    <location>
        <begin position="3"/>
        <end position="147"/>
    </location>
</feature>
<evidence type="ECO:0000256" key="1">
    <source>
        <dbReference type="ARBA" id="ARBA00004496"/>
    </source>
</evidence>
<dbReference type="Proteomes" id="UP000199476">
    <property type="component" value="Unassembled WGS sequence"/>
</dbReference>
<dbReference type="InterPro" id="IPR019489">
    <property type="entry name" value="Clp_ATPase_C"/>
</dbReference>
<comment type="subcellular location">
    <subcellularLocation>
        <location evidence="1">Cytoplasm</location>
    </subcellularLocation>
</comment>
<protein>
    <submittedName>
        <fullName evidence="13">ATP-dependent Clp protease ATP-binding subunit ClpB</fullName>
    </submittedName>
</protein>
<evidence type="ECO:0000256" key="3">
    <source>
        <dbReference type="ARBA" id="ARBA00022737"/>
    </source>
</evidence>
<dbReference type="Gene3D" id="3.40.50.300">
    <property type="entry name" value="P-loop containing nucleotide triphosphate hydrolases"/>
    <property type="match status" value="3"/>
</dbReference>
<dbReference type="GO" id="GO:0005737">
    <property type="term" value="C:cytoplasm"/>
    <property type="evidence" value="ECO:0007669"/>
    <property type="project" value="UniProtKB-SubCell"/>
</dbReference>
<evidence type="ECO:0000256" key="8">
    <source>
        <dbReference type="ARBA" id="ARBA00026057"/>
    </source>
</evidence>
<dbReference type="STRING" id="321763.SAMN04488692_11831"/>
<name>A0A1G9QUS0_9FIRM</name>
<dbReference type="PANTHER" id="PTHR11638">
    <property type="entry name" value="ATP-DEPENDENT CLP PROTEASE"/>
    <property type="match status" value="1"/>
</dbReference>
<feature type="coiled-coil region" evidence="11">
    <location>
        <begin position="406"/>
        <end position="535"/>
    </location>
</feature>
<evidence type="ECO:0000256" key="4">
    <source>
        <dbReference type="ARBA" id="ARBA00022741"/>
    </source>
</evidence>
<keyword evidence="7 10" id="KW-0143">Chaperone</keyword>
<evidence type="ECO:0000256" key="7">
    <source>
        <dbReference type="ARBA" id="ARBA00023186"/>
    </source>
</evidence>
<dbReference type="Pfam" id="PF10431">
    <property type="entry name" value="ClpB_D2-small"/>
    <property type="match status" value="1"/>
</dbReference>
<dbReference type="InterPro" id="IPR050130">
    <property type="entry name" value="ClpA_ClpB"/>
</dbReference>
<keyword evidence="13" id="KW-0645">Protease</keyword>
<dbReference type="GO" id="GO:0006508">
    <property type="term" value="P:proteolysis"/>
    <property type="evidence" value="ECO:0007669"/>
    <property type="project" value="UniProtKB-KW"/>
</dbReference>
<dbReference type="PROSITE" id="PS00870">
    <property type="entry name" value="CLPAB_1"/>
    <property type="match status" value="1"/>
</dbReference>
<dbReference type="GO" id="GO:0005524">
    <property type="term" value="F:ATP binding"/>
    <property type="evidence" value="ECO:0007669"/>
    <property type="project" value="UniProtKB-KW"/>
</dbReference>
<dbReference type="CDD" id="cd19499">
    <property type="entry name" value="RecA-like_ClpB_Hsp104-like"/>
    <property type="match status" value="1"/>
</dbReference>
<sequence length="870" mass="99348">MKMDDFTHRVQQLLSEAQQVAMDNNNQEIHPAHLFNAMLQERDGVIEPILKELQVDLEELRKGCQDSISSLPRIYDGSSGRVYMSGEMNQVMYQARQESQQLEDDYISSEHLLLGLIGTDNQVAEMFDGRNISRQDILEIIEELRAGASADSPGAEDQYQVLDQYTIDLTEMAQAGDLDPVIGRDERIRRVMQVLSRRRKNNPVLIGEPGVGKTAIAEGLAQRIVTGDVPEVLKNKKIIQLDMGSLIAGAKYRGEFEDRLKSVLKEIKSARGKIIVFIDEIHTIVGAGASEGAVDASNLMKPALARGEIQCVGATTLDEYREHIEQDAALERRLQPVKISEPSIPDTISILRGLKEKYEIHHGVRIKDSALEAAAKLSDRYLTERFQPDKAIDLVDEASAKVKIDIDSMPLEIDELNRRLRRLETEREMLKNEEDIEEVKDELAELDEEIEELKAKRDPLLENWNQEKKLVEKRKELKEEIDRIEHEAEKAEREAEYEKAARLRYGRLNELEDELEKMSQQIDEQSDNREMIREEVTREDIAEIVASWTDIPVQKLLQSEKEKLIRMEEEISSRVVGQNEAISAVSNSIRRSRTGLQSRESPLGTFMFMGPTGVGKTELAKTLAAQLFDDEKNMIRFDMSEYMERHSVAKLIGSPPGYVGYDEGGQLTEQVRRQPYSVILLDEIEKAHPDVFNILLQIFDDGILTDSQGKEVDFRNTIIIMTSNVGSQYIQDLQEEEEIEERVNEALKQQFRPEFLNRIDDKIIFHNLTKKHLRKIVDIKINELAEQVAEEQELELQIADRARDMLAELGYDPAYGARPLERVIQSEIKDKLALKLLERDADAARKVNIDYSETEKEFTITINQDENSAA</sequence>
<keyword evidence="6 11" id="KW-0175">Coiled coil</keyword>
<organism evidence="13 14">
    <name type="scientific">Halarsenatibacter silvermanii</name>
    <dbReference type="NCBI Taxonomy" id="321763"/>
    <lineage>
        <taxon>Bacteria</taxon>
        <taxon>Bacillati</taxon>
        <taxon>Bacillota</taxon>
        <taxon>Clostridia</taxon>
        <taxon>Halanaerobiales</taxon>
        <taxon>Halarsenatibacteraceae</taxon>
        <taxon>Halarsenatibacter</taxon>
    </lineage>
</organism>
<dbReference type="RefSeq" id="WP_089761103.1">
    <property type="nucleotide sequence ID" value="NZ_FNGO01000018.1"/>
</dbReference>
<dbReference type="FunFam" id="3.40.50.300:FF:000010">
    <property type="entry name" value="Chaperone clpB 1, putative"/>
    <property type="match status" value="1"/>
</dbReference>
<keyword evidence="5 10" id="KW-0067">ATP-binding</keyword>
<dbReference type="PROSITE" id="PS00871">
    <property type="entry name" value="CLPAB_2"/>
    <property type="match status" value="1"/>
</dbReference>
<keyword evidence="14" id="KW-1185">Reference proteome</keyword>
<evidence type="ECO:0000256" key="2">
    <source>
        <dbReference type="ARBA" id="ARBA00008675"/>
    </source>
</evidence>
<dbReference type="FunFam" id="3.40.50.300:FF:000120">
    <property type="entry name" value="ATP-dependent chaperone ClpB"/>
    <property type="match status" value="1"/>
</dbReference>
<evidence type="ECO:0000256" key="11">
    <source>
        <dbReference type="SAM" id="Coils"/>
    </source>
</evidence>
<evidence type="ECO:0000256" key="10">
    <source>
        <dbReference type="RuleBase" id="RU004432"/>
    </source>
</evidence>
<dbReference type="CDD" id="cd00009">
    <property type="entry name" value="AAA"/>
    <property type="match status" value="1"/>
</dbReference>
<dbReference type="InterPro" id="IPR004176">
    <property type="entry name" value="Clp_R_N"/>
</dbReference>
<dbReference type="Pfam" id="PF07724">
    <property type="entry name" value="AAA_2"/>
    <property type="match status" value="1"/>
</dbReference>
<keyword evidence="3 9" id="KW-0677">Repeat</keyword>
<dbReference type="PROSITE" id="PS51903">
    <property type="entry name" value="CLP_R"/>
    <property type="match status" value="1"/>
</dbReference>
<evidence type="ECO:0000256" key="9">
    <source>
        <dbReference type="PROSITE-ProRule" id="PRU01251"/>
    </source>
</evidence>
<dbReference type="GO" id="GO:0008233">
    <property type="term" value="F:peptidase activity"/>
    <property type="evidence" value="ECO:0007669"/>
    <property type="project" value="UniProtKB-KW"/>
</dbReference>
<dbReference type="SUPFAM" id="SSF52540">
    <property type="entry name" value="P-loop containing nucleoside triphosphate hydrolases"/>
    <property type="match status" value="2"/>
</dbReference>
<gene>
    <name evidence="13" type="ORF">SAMN04488692_11831</name>
</gene>
<dbReference type="PRINTS" id="PR00300">
    <property type="entry name" value="CLPPROTEASEA"/>
</dbReference>
<comment type="similarity">
    <text evidence="2 10">Belongs to the ClpA/ClpB family.</text>
</comment>
<dbReference type="SMART" id="SM01086">
    <property type="entry name" value="ClpB_D2-small"/>
    <property type="match status" value="1"/>
</dbReference>
<dbReference type="Gene3D" id="1.10.1780.10">
    <property type="entry name" value="Clp, N-terminal domain"/>
    <property type="match status" value="1"/>
</dbReference>
<dbReference type="Pfam" id="PF00004">
    <property type="entry name" value="AAA"/>
    <property type="match status" value="1"/>
</dbReference>
<dbReference type="InterPro" id="IPR027417">
    <property type="entry name" value="P-loop_NTPase"/>
</dbReference>
<dbReference type="FunFam" id="3.40.50.300:FF:000025">
    <property type="entry name" value="ATP-dependent Clp protease subunit"/>
    <property type="match status" value="1"/>
</dbReference>
<dbReference type="InterPro" id="IPR018368">
    <property type="entry name" value="ClpA/B_CS1"/>
</dbReference>